<dbReference type="Pfam" id="PF13884">
    <property type="entry name" value="Peptidase_S74"/>
    <property type="match status" value="1"/>
</dbReference>
<dbReference type="OrthoDB" id="8555998at2"/>
<dbReference type="RefSeq" id="WP_137312743.1">
    <property type="nucleotide sequence ID" value="NZ_CP040017.1"/>
</dbReference>
<evidence type="ECO:0000313" key="3">
    <source>
        <dbReference type="EMBL" id="MBB3219826.1"/>
    </source>
</evidence>
<evidence type="ECO:0000313" key="6">
    <source>
        <dbReference type="Proteomes" id="UP000584325"/>
    </source>
</evidence>
<dbReference type="PROSITE" id="PS51688">
    <property type="entry name" value="ICA"/>
    <property type="match status" value="1"/>
</dbReference>
<keyword evidence="5" id="KW-1185">Reference proteome</keyword>
<dbReference type="EMBL" id="JACHXS010000001">
    <property type="protein sequence ID" value="MBB3219826.1"/>
    <property type="molecule type" value="Genomic_DNA"/>
</dbReference>
<gene>
    <name evidence="4" type="ORF">FCL38_05040</name>
    <name evidence="3" type="ORF">FHS02_000613</name>
</gene>
<dbReference type="InterPro" id="IPR036388">
    <property type="entry name" value="WH-like_DNA-bd_sf"/>
</dbReference>
<reference evidence="3 6" key="2">
    <citation type="submission" date="2020-08" db="EMBL/GenBank/DDBJ databases">
        <title>Genomic Encyclopedia of Type Strains, Phase III (KMG-III): the genomes of soil and plant-associated and newly described type strains.</title>
        <authorList>
            <person name="Whitman W."/>
        </authorList>
    </citation>
    <scope>NUCLEOTIDE SEQUENCE [LARGE SCALE GENOMIC DNA]</scope>
    <source>
        <strain evidence="3 6">CECT 7753</strain>
    </source>
</reference>
<proteinExistence type="predicted"/>
<evidence type="ECO:0000256" key="1">
    <source>
        <dbReference type="SAM" id="MobiDB-lite"/>
    </source>
</evidence>
<feature type="region of interest" description="Disordered" evidence="1">
    <location>
        <begin position="750"/>
        <end position="783"/>
    </location>
</feature>
<accession>A0A4P8HJX2</accession>
<dbReference type="Gene3D" id="1.10.10.10">
    <property type="entry name" value="Winged helix-like DNA-binding domain superfamily/Winged helix DNA-binding domain"/>
    <property type="match status" value="1"/>
</dbReference>
<feature type="compositionally biased region" description="Pro residues" evidence="1">
    <location>
        <begin position="759"/>
        <end position="770"/>
    </location>
</feature>
<dbReference type="InterPro" id="IPR030392">
    <property type="entry name" value="S74_ICA"/>
</dbReference>
<sequence>MNQNDRPRFFEGQYLGAADLAACVDYTRVRTARHDLGAHLWGIASGLELVEQPLASGAVQVSIAPGQAWDGYGRPLVVMAPEPLPADLFRNYVTDTAPEGDIVKIWLAYAEDGSRDPLPGFEVCQGDQQARVAEVFTVEAGELPTVHNVVIAARTLDAKAARKAFNAAAPDLYDESVPHQELPDGGALPRWPILLGYVRWFKQGAAPGFLKPRVATGPVPDTDRIRAMRRYIGVVAEEMLGADGRLRLRDRNKAPSSNYQAPGLAGGTDLLWIEGHARVEGDARLLGGQLEWRQSGGSFADVPMFARRVESNPQGGKSLEVAFAPTLPAPSGQHRLAFGIVPKAGDAWGALEARMVVQDDGNVGIGTVTPRARLEVKGRADTWGTAVFVPDPAKGTLTSHIHWDTTGDWYLRSAAPAGKVILQDTGGNVGVGTNAPNRAVTVQGAAGTYLNVKGDGGSEELLIGADGSGGIVSTMTNHNLQLRAGGNSTKMLIQADGNVGIGTTTPHARLEVLGRPEQPGTAFFVPDPAKGANISHVHWDPTGDWYIRSASGSGRVILQDTGGNVGIGTSNPAQKLHVAGQFLRVDGVSAAQAEVGSEGHNSIVFGTRNAGISLADFRNLTVPFDAGNAAAWLTLWCRSVTEVSDARAKTNVEPLSGALAKVVRLRGVSYEWQGDVEPARHVGLIAQEVQQVVPEAVSIGERGAGISYSSLIPVLIEALKELKGEVDTLRPLADQVAQLEAEVALLRAAPAARPEEASPAPPAAAAPAPAPAAKAARKSTGKP</sequence>
<evidence type="ECO:0000259" key="2">
    <source>
        <dbReference type="PROSITE" id="PS51688"/>
    </source>
</evidence>
<protein>
    <submittedName>
        <fullName evidence="4">Tail fiber domain-containing protein</fullName>
    </submittedName>
</protein>
<dbReference type="Proteomes" id="UP000584325">
    <property type="component" value="Unassembled WGS sequence"/>
</dbReference>
<name>A0A4P8HJX2_9BURK</name>
<reference evidence="4 5" key="1">
    <citation type="submission" date="2019-05" db="EMBL/GenBank/DDBJ databases">
        <title>Draft Genome Sequences of Six Type Strains of the Genus Massilia.</title>
        <authorList>
            <person name="Miess H."/>
            <person name="Frediansyhah A."/>
            <person name="Gross H."/>
        </authorList>
    </citation>
    <scope>NUCLEOTIDE SEQUENCE [LARGE SCALE GENOMIC DNA]</scope>
    <source>
        <strain evidence="4 5">DSMZ 26121</strain>
    </source>
</reference>
<dbReference type="EMBL" id="CP040017">
    <property type="protein sequence ID" value="QCP09857.1"/>
    <property type="molecule type" value="Genomic_DNA"/>
</dbReference>
<dbReference type="Proteomes" id="UP000298763">
    <property type="component" value="Chromosome"/>
</dbReference>
<dbReference type="AlphaFoldDB" id="A0A4P8HJX2"/>
<feature type="domain" description="Peptidase S74" evidence="2">
    <location>
        <begin position="644"/>
        <end position="733"/>
    </location>
</feature>
<evidence type="ECO:0000313" key="5">
    <source>
        <dbReference type="Proteomes" id="UP000298763"/>
    </source>
</evidence>
<organism evidence="3 6">
    <name type="scientific">Pseudoduganella umbonata</name>
    <dbReference type="NCBI Taxonomy" id="864828"/>
    <lineage>
        <taxon>Bacteria</taxon>
        <taxon>Pseudomonadati</taxon>
        <taxon>Pseudomonadota</taxon>
        <taxon>Betaproteobacteria</taxon>
        <taxon>Burkholderiales</taxon>
        <taxon>Oxalobacteraceae</taxon>
        <taxon>Telluria group</taxon>
        <taxon>Pseudoduganella</taxon>
    </lineage>
</organism>
<evidence type="ECO:0000313" key="4">
    <source>
        <dbReference type="EMBL" id="QCP09857.1"/>
    </source>
</evidence>